<dbReference type="GO" id="GO:0006508">
    <property type="term" value="P:proteolysis"/>
    <property type="evidence" value="ECO:0007669"/>
    <property type="project" value="UniProtKB-KW"/>
</dbReference>
<evidence type="ECO:0000256" key="6">
    <source>
        <dbReference type="SAM" id="MobiDB-lite"/>
    </source>
</evidence>
<evidence type="ECO:0000256" key="5">
    <source>
        <dbReference type="ARBA" id="ARBA00022807"/>
    </source>
</evidence>
<dbReference type="GO" id="GO:0001897">
    <property type="term" value="P:symbiont-mediated cytolysis of host cell"/>
    <property type="evidence" value="ECO:0007669"/>
    <property type="project" value="UniProtKB-ARBA"/>
</dbReference>
<keyword evidence="5" id="KW-0788">Thiol protease</keyword>
<dbReference type="Pfam" id="PF05257">
    <property type="entry name" value="CHAP"/>
    <property type="match status" value="1"/>
</dbReference>
<sequence>MAVDANAQDWASKRIGIFFPAGLSDSTEGVLTGQCVSLIKWFLAEMCENVPAPFAARGDAKDFGNTLVAQGIADRVGDLKRGDIIVWPYDGGGYGHIGVYMGDGTVFEENVSASGQRTADYGVGTVYSANVSPIDAPWRIGGYNIYRVRSYVENIVRTRDRSAEVNHLNGLYHKVLGRDVDEGAKSHYLKQIDAGWNWQQIEDDLANSQEGRIVRQRRDEEAEAGRKAIQSQMDEINRIYQRVLGREADEEGLKHYRGQIAQGWDYGAIERDLLASEEYRQRQEAVTRAAHEAEARAKAEAETKAAEEAKAAEAERQNRAAIPEPETPETPAEPEAKEDDKVEENRKLLVSIHGMVQWLVKAIQSIFHIK</sequence>
<evidence type="ECO:0000259" key="7">
    <source>
        <dbReference type="PROSITE" id="PS51935"/>
    </source>
</evidence>
<accession>A0A8S5PUV9</accession>
<feature type="domain" description="NlpC/P60" evidence="7">
    <location>
        <begin position="1"/>
        <end position="149"/>
    </location>
</feature>
<proteinExistence type="inferred from homology"/>
<name>A0A8S5PUV9_9CAUD</name>
<dbReference type="PROSITE" id="PS51935">
    <property type="entry name" value="NLPC_P60"/>
    <property type="match status" value="1"/>
</dbReference>
<comment type="similarity">
    <text evidence="1">Belongs to the peptidase C40 family.</text>
</comment>
<dbReference type="Gene3D" id="3.90.1720.10">
    <property type="entry name" value="endopeptidase domain like (from Nostoc punctiforme)"/>
    <property type="match status" value="1"/>
</dbReference>
<feature type="compositionally biased region" description="Basic and acidic residues" evidence="6">
    <location>
        <begin position="285"/>
        <end position="318"/>
    </location>
</feature>
<dbReference type="InterPro" id="IPR025282">
    <property type="entry name" value="DUF4214"/>
</dbReference>
<keyword evidence="2" id="KW-0929">Antimicrobial</keyword>
<protein>
    <submittedName>
        <fullName evidence="8">Phycobilisome Linker polypeptide</fullName>
    </submittedName>
</protein>
<dbReference type="Gene3D" id="1.10.3130.20">
    <property type="entry name" value="Phycobilisome linker domain"/>
    <property type="match status" value="1"/>
</dbReference>
<organism evidence="8">
    <name type="scientific">Siphoviridae sp. ctlgF9</name>
    <dbReference type="NCBI Taxonomy" id="2825649"/>
    <lineage>
        <taxon>Viruses</taxon>
        <taxon>Duplodnaviria</taxon>
        <taxon>Heunggongvirae</taxon>
        <taxon>Uroviricota</taxon>
        <taxon>Caudoviricetes</taxon>
    </lineage>
</organism>
<dbReference type="InterPro" id="IPR038255">
    <property type="entry name" value="PBS_linker_sf"/>
</dbReference>
<evidence type="ECO:0000256" key="3">
    <source>
        <dbReference type="ARBA" id="ARBA00022670"/>
    </source>
</evidence>
<evidence type="ECO:0000256" key="2">
    <source>
        <dbReference type="ARBA" id="ARBA00022529"/>
    </source>
</evidence>
<keyword evidence="3" id="KW-0645">Protease</keyword>
<dbReference type="InterPro" id="IPR007921">
    <property type="entry name" value="CHAP_dom"/>
</dbReference>
<evidence type="ECO:0000313" key="8">
    <source>
        <dbReference type="EMBL" id="DAE10658.1"/>
    </source>
</evidence>
<dbReference type="GO" id="GO:0008234">
    <property type="term" value="F:cysteine-type peptidase activity"/>
    <property type="evidence" value="ECO:0007669"/>
    <property type="project" value="UniProtKB-KW"/>
</dbReference>
<reference evidence="8" key="1">
    <citation type="journal article" date="2021" name="Proc. Natl. Acad. Sci. U.S.A.">
        <title>A Catalog of Tens of Thousands of Viruses from Human Metagenomes Reveals Hidden Associations with Chronic Diseases.</title>
        <authorList>
            <person name="Tisza M.J."/>
            <person name="Buck C.B."/>
        </authorList>
    </citation>
    <scope>NUCLEOTIDE SEQUENCE</scope>
    <source>
        <strain evidence="8">CtlgF9</strain>
    </source>
</reference>
<keyword evidence="4" id="KW-0378">Hydrolase</keyword>
<dbReference type="SUPFAM" id="SSF54001">
    <property type="entry name" value="Cysteine proteinases"/>
    <property type="match status" value="1"/>
</dbReference>
<dbReference type="InterPro" id="IPR000064">
    <property type="entry name" value="NLP_P60_dom"/>
</dbReference>
<evidence type="ECO:0000256" key="4">
    <source>
        <dbReference type="ARBA" id="ARBA00022801"/>
    </source>
</evidence>
<dbReference type="Pfam" id="PF13946">
    <property type="entry name" value="DUF4214"/>
    <property type="match status" value="1"/>
</dbReference>
<dbReference type="EMBL" id="BK015517">
    <property type="protein sequence ID" value="DAE10658.1"/>
    <property type="molecule type" value="Genomic_DNA"/>
</dbReference>
<feature type="region of interest" description="Disordered" evidence="6">
    <location>
        <begin position="285"/>
        <end position="342"/>
    </location>
</feature>
<dbReference type="InterPro" id="IPR038765">
    <property type="entry name" value="Papain-like_cys_pep_sf"/>
</dbReference>
<evidence type="ECO:0000256" key="1">
    <source>
        <dbReference type="ARBA" id="ARBA00007074"/>
    </source>
</evidence>